<accession>A0ABU1FW82</accession>
<comment type="caution">
    <text evidence="1">The sequence shown here is derived from an EMBL/GenBank/DDBJ whole genome shotgun (WGS) entry which is preliminary data.</text>
</comment>
<keyword evidence="2" id="KW-1185">Reference proteome</keyword>
<proteinExistence type="predicted"/>
<name>A0ABU1FW82_9MICC</name>
<reference evidence="2" key="1">
    <citation type="submission" date="2023-07" db="EMBL/GenBank/DDBJ databases">
        <title>Description of three actinobacteria isolated from air of manufacturing shop in a pharmaceutical factory.</title>
        <authorList>
            <person name="Zhang D.-F."/>
        </authorList>
    </citation>
    <scope>NUCLEOTIDE SEQUENCE [LARGE SCALE GENOMIC DNA]</scope>
    <source>
        <strain evidence="2">CCTCC AB 207010</strain>
    </source>
</reference>
<gene>
    <name evidence="1" type="ORF">RH857_12540</name>
</gene>
<evidence type="ECO:0000313" key="1">
    <source>
        <dbReference type="EMBL" id="MDR5712948.1"/>
    </source>
</evidence>
<dbReference type="Proteomes" id="UP001260872">
    <property type="component" value="Unassembled WGS sequence"/>
</dbReference>
<dbReference type="RefSeq" id="WP_310538316.1">
    <property type="nucleotide sequence ID" value="NZ_BAAAOC010000012.1"/>
</dbReference>
<dbReference type="EMBL" id="JAVKGT010000044">
    <property type="protein sequence ID" value="MDR5712948.1"/>
    <property type="molecule type" value="Genomic_DNA"/>
</dbReference>
<evidence type="ECO:0000313" key="2">
    <source>
        <dbReference type="Proteomes" id="UP001260872"/>
    </source>
</evidence>
<protein>
    <submittedName>
        <fullName evidence="1">Uncharacterized protein</fullName>
    </submittedName>
</protein>
<sequence>MSEHTPPLTKAQGEKLNALHAEHVIRAQKEREHAVMTCDLPAESPEGRAAATEAAELAQKTHRARTNFYAYVNQLTGGATGT</sequence>
<organism evidence="1 2">
    <name type="scientific">Nesterenkonia flava</name>
    <dbReference type="NCBI Taxonomy" id="469799"/>
    <lineage>
        <taxon>Bacteria</taxon>
        <taxon>Bacillati</taxon>
        <taxon>Actinomycetota</taxon>
        <taxon>Actinomycetes</taxon>
        <taxon>Micrococcales</taxon>
        <taxon>Micrococcaceae</taxon>
        <taxon>Nesterenkonia</taxon>
    </lineage>
</organism>